<protein>
    <submittedName>
        <fullName evidence="1">Uncharacterized protein</fullName>
    </submittedName>
</protein>
<name>A0A4E0R244_FASHE</name>
<reference evidence="1" key="1">
    <citation type="submission" date="2019-03" db="EMBL/GenBank/DDBJ databases">
        <title>Improved annotation for the trematode Fasciola hepatica.</title>
        <authorList>
            <person name="Choi Y.-J."/>
            <person name="Martin J."/>
            <person name="Mitreva M."/>
        </authorList>
    </citation>
    <scope>NUCLEOTIDE SEQUENCE [LARGE SCALE GENOMIC DNA]</scope>
</reference>
<evidence type="ECO:0000313" key="2">
    <source>
        <dbReference type="Proteomes" id="UP000230066"/>
    </source>
</evidence>
<comment type="caution">
    <text evidence="1">The sequence shown here is derived from an EMBL/GenBank/DDBJ whole genome shotgun (WGS) entry which is preliminary data.</text>
</comment>
<dbReference type="AlphaFoldDB" id="A0A4E0R244"/>
<proteinExistence type="predicted"/>
<sequence>MALSRVRQKTRCMCYRCPDLCCPGSAELKLTESVRSIGKRCRLTCTYCQLELQEELQKRHFKESMEFLLLLDSENDDGLFSETRKSRRRTLLCTVYDDMIKRVHIGEQCFISGIPELRLIETRFQWVMNVNNVQPKRETWRDLGKCTWNAVVEQFPDYVFQSQFGISFVLAYLFLGNITPPGTFFLLKWLLLLLLTHMNAAENPTLQINMLIDSASFWNKSFVTTVYDDLLTGGTLELAQGGLAYFPSIELLKTKELACLVYALETNSSDQFNNSGSKILSTKKLETPHFSTKNGASIWATTELNPLKKHSNLAVQVHLSGDDLSAKSNTNDSASLAMELLPRRSGLKKAIFAFDIVVDAELALGPSEIVDSLLADMCLNKSVGLVQGGCESTDPEYRNSVIYTSVFDACSSTVIAPLPDHVSRLLQVYFLAIRRACSADRYFVPCSALESL</sequence>
<organism evidence="1 2">
    <name type="scientific">Fasciola hepatica</name>
    <name type="common">Liver fluke</name>
    <dbReference type="NCBI Taxonomy" id="6192"/>
    <lineage>
        <taxon>Eukaryota</taxon>
        <taxon>Metazoa</taxon>
        <taxon>Spiralia</taxon>
        <taxon>Lophotrochozoa</taxon>
        <taxon>Platyhelminthes</taxon>
        <taxon>Trematoda</taxon>
        <taxon>Digenea</taxon>
        <taxon>Plagiorchiida</taxon>
        <taxon>Echinostomata</taxon>
        <taxon>Echinostomatoidea</taxon>
        <taxon>Fasciolidae</taxon>
        <taxon>Fasciola</taxon>
    </lineage>
</organism>
<evidence type="ECO:0000313" key="1">
    <source>
        <dbReference type="EMBL" id="THD22179.1"/>
    </source>
</evidence>
<dbReference type="EMBL" id="JXXN02002941">
    <property type="protein sequence ID" value="THD22179.1"/>
    <property type="molecule type" value="Genomic_DNA"/>
</dbReference>
<dbReference type="Proteomes" id="UP000230066">
    <property type="component" value="Unassembled WGS sequence"/>
</dbReference>
<keyword evidence="2" id="KW-1185">Reference proteome</keyword>
<gene>
    <name evidence="1" type="ORF">D915_007178</name>
</gene>
<accession>A0A4E0R244</accession>